<dbReference type="AlphaFoldDB" id="A0A6J7VBI0"/>
<feature type="transmembrane region" description="Helical" evidence="1">
    <location>
        <begin position="70"/>
        <end position="91"/>
    </location>
</feature>
<feature type="transmembrane region" description="Helical" evidence="1">
    <location>
        <begin position="103"/>
        <end position="124"/>
    </location>
</feature>
<feature type="transmembrane region" description="Helical" evidence="1">
    <location>
        <begin position="42"/>
        <end position="63"/>
    </location>
</feature>
<protein>
    <submittedName>
        <fullName evidence="2">Unannotated protein</fullName>
    </submittedName>
</protein>
<evidence type="ECO:0000256" key="1">
    <source>
        <dbReference type="SAM" id="Phobius"/>
    </source>
</evidence>
<evidence type="ECO:0000313" key="2">
    <source>
        <dbReference type="EMBL" id="CAB5076284.1"/>
    </source>
</evidence>
<name>A0A6J7VBI0_9ZZZZ</name>
<dbReference type="EMBL" id="CAFBQY010000023">
    <property type="protein sequence ID" value="CAB5076284.1"/>
    <property type="molecule type" value="Genomic_DNA"/>
</dbReference>
<sequence>MNSKLTRASFLFGCFYFACMAIAHFFGIKVPILFVYFDTEYFAYQDKIISFAVTAYIALFYLASKDRKNIPAALIVMGLTTLGLTSINLSSQLKVAMTTGQTLLPYWLETAFIASYLIALTVLYKRDGKQIK</sequence>
<keyword evidence="1" id="KW-1133">Transmembrane helix</keyword>
<accession>A0A6J7VBI0</accession>
<organism evidence="2">
    <name type="scientific">freshwater metagenome</name>
    <dbReference type="NCBI Taxonomy" id="449393"/>
    <lineage>
        <taxon>unclassified sequences</taxon>
        <taxon>metagenomes</taxon>
        <taxon>ecological metagenomes</taxon>
    </lineage>
</organism>
<feature type="transmembrane region" description="Helical" evidence="1">
    <location>
        <begin position="12"/>
        <end position="36"/>
    </location>
</feature>
<reference evidence="2" key="1">
    <citation type="submission" date="2020-05" db="EMBL/GenBank/DDBJ databases">
        <authorList>
            <person name="Chiriac C."/>
            <person name="Salcher M."/>
            <person name="Ghai R."/>
            <person name="Kavagutti S V."/>
        </authorList>
    </citation>
    <scope>NUCLEOTIDE SEQUENCE</scope>
</reference>
<proteinExistence type="predicted"/>
<keyword evidence="1" id="KW-0812">Transmembrane</keyword>
<keyword evidence="1" id="KW-0472">Membrane</keyword>
<gene>
    <name evidence="2" type="ORF">UFOPK4404_01437</name>
</gene>